<evidence type="ECO:0000256" key="5">
    <source>
        <dbReference type="ARBA" id="ARBA00022842"/>
    </source>
</evidence>
<dbReference type="PANTHER" id="PTHR48090:SF10">
    <property type="entry name" value="GLUCOSYL-3-PHOSPHOGLYCERATE SYNTHASE"/>
    <property type="match status" value="1"/>
</dbReference>
<accession>A0A1M6PE61</accession>
<feature type="domain" description="Glycosyltransferase 2-like" evidence="10">
    <location>
        <begin position="8"/>
        <end position="127"/>
    </location>
</feature>
<evidence type="ECO:0000256" key="3">
    <source>
        <dbReference type="ARBA" id="ARBA00022676"/>
    </source>
</evidence>
<dbReference type="Gene3D" id="3.90.550.10">
    <property type="entry name" value="Spore Coat Polysaccharide Biosynthesis Protein SpsA, Chain A"/>
    <property type="match status" value="1"/>
</dbReference>
<keyword evidence="12" id="KW-1185">Reference proteome</keyword>
<comment type="catalytic activity">
    <reaction evidence="8">
        <text>(2R)-3-phosphoglycerate + UDP-alpha-D-glucose = (2R)-2-O-(alpha-D-glucopyranosyl)-3-phospho-glycerate + UDP + H(+)</text>
        <dbReference type="Rhea" id="RHEA:31319"/>
        <dbReference type="ChEBI" id="CHEBI:15378"/>
        <dbReference type="ChEBI" id="CHEBI:58223"/>
        <dbReference type="ChEBI" id="CHEBI:58272"/>
        <dbReference type="ChEBI" id="CHEBI:58885"/>
        <dbReference type="ChEBI" id="CHEBI:62600"/>
        <dbReference type="EC" id="2.4.1.266"/>
    </reaction>
    <physiologicalReaction direction="left-to-right" evidence="8">
        <dbReference type="Rhea" id="RHEA:31320"/>
    </physiologicalReaction>
</comment>
<dbReference type="InterPro" id="IPR050256">
    <property type="entry name" value="Glycosyltransferase_2"/>
</dbReference>
<keyword evidence="5" id="KW-0460">Magnesium</keyword>
<evidence type="ECO:0000256" key="9">
    <source>
        <dbReference type="ARBA" id="ARBA00048997"/>
    </source>
</evidence>
<dbReference type="InterPro" id="IPR029044">
    <property type="entry name" value="Nucleotide-diphossugar_trans"/>
</dbReference>
<evidence type="ECO:0000313" key="11">
    <source>
        <dbReference type="EMBL" id="SHK06243.1"/>
    </source>
</evidence>
<evidence type="ECO:0000313" key="12">
    <source>
        <dbReference type="Proteomes" id="UP000183997"/>
    </source>
</evidence>
<organism evidence="11 12">
    <name type="scientific">Desulforamulus aeronauticus DSM 10349</name>
    <dbReference type="NCBI Taxonomy" id="1121421"/>
    <lineage>
        <taxon>Bacteria</taxon>
        <taxon>Bacillati</taxon>
        <taxon>Bacillota</taxon>
        <taxon>Clostridia</taxon>
        <taxon>Eubacteriales</taxon>
        <taxon>Peptococcaceae</taxon>
        <taxon>Desulforamulus</taxon>
    </lineage>
</organism>
<dbReference type="STRING" id="1121421.SAMN02745123_00530"/>
<dbReference type="Pfam" id="PF00535">
    <property type="entry name" value="Glycos_transf_2"/>
    <property type="match status" value="1"/>
</dbReference>
<evidence type="ECO:0000256" key="4">
    <source>
        <dbReference type="ARBA" id="ARBA00022679"/>
    </source>
</evidence>
<proteinExistence type="inferred from homology"/>
<evidence type="ECO:0000256" key="2">
    <source>
        <dbReference type="ARBA" id="ARBA00006739"/>
    </source>
</evidence>
<name>A0A1M6PE61_9FIRM</name>
<comment type="similarity">
    <text evidence="2">Belongs to the glycosyltransferase 2 family.</text>
</comment>
<dbReference type="GO" id="GO:0016757">
    <property type="term" value="F:glycosyltransferase activity"/>
    <property type="evidence" value="ECO:0007669"/>
    <property type="project" value="UniProtKB-KW"/>
</dbReference>
<dbReference type="SUPFAM" id="SSF53448">
    <property type="entry name" value="Nucleotide-diphospho-sugar transferases"/>
    <property type="match status" value="1"/>
</dbReference>
<evidence type="ECO:0000256" key="7">
    <source>
        <dbReference type="ARBA" id="ARBA00040894"/>
    </source>
</evidence>
<keyword evidence="4 11" id="KW-0808">Transferase</keyword>
<evidence type="ECO:0000256" key="8">
    <source>
        <dbReference type="ARBA" id="ARBA00048689"/>
    </source>
</evidence>
<comment type="cofactor">
    <cofactor evidence="1">
        <name>Mg(2+)</name>
        <dbReference type="ChEBI" id="CHEBI:18420"/>
    </cofactor>
</comment>
<gene>
    <name evidence="11" type="ORF">SAMN02745123_00530</name>
</gene>
<dbReference type="OrthoDB" id="9810303at2"/>
<keyword evidence="3" id="KW-0328">Glycosyltransferase</keyword>
<dbReference type="EC" id="2.4.1.266" evidence="6"/>
<protein>
    <recommendedName>
        <fullName evidence="7">Glucosyl-3-phosphoglycerate synthase</fullName>
        <ecNumber evidence="6">2.4.1.266</ecNumber>
    </recommendedName>
</protein>
<dbReference type="AlphaFoldDB" id="A0A1M6PE61"/>
<sequence length="235" mass="25009">MVKKAKVSVVIPAHNEAARISDTVKGVLDIAEVSEVIVVDDASTDETAKLAKLAGATVIVLPRNMGKGGALNVGVAKATGDVIALLDGDLGSSAREARLLVLPILEDQADMTIARFPQAKKKAGFGLVKNLARKGIRYYAGLEANAPLSGQRVMTRSVLEKVIPFASGYGVEVALTIKVARAGFRVTEIATQMSHAETGRDLRGFMHRGKQFVHVARVLAGCFMKYGLSRAKIEQ</sequence>
<dbReference type="PANTHER" id="PTHR48090">
    <property type="entry name" value="UNDECAPRENYL-PHOSPHATE 4-DEOXY-4-FORMAMIDO-L-ARABINOSE TRANSFERASE-RELATED"/>
    <property type="match status" value="1"/>
</dbReference>
<evidence type="ECO:0000259" key="10">
    <source>
        <dbReference type="Pfam" id="PF00535"/>
    </source>
</evidence>
<reference evidence="12" key="1">
    <citation type="submission" date="2016-11" db="EMBL/GenBank/DDBJ databases">
        <authorList>
            <person name="Varghese N."/>
            <person name="Submissions S."/>
        </authorList>
    </citation>
    <scope>NUCLEOTIDE SEQUENCE [LARGE SCALE GENOMIC DNA]</scope>
    <source>
        <strain evidence="12">DSM 10349</strain>
    </source>
</reference>
<comment type="catalytic activity">
    <reaction evidence="9">
        <text>an NDP-alpha-D-glucose + (2R)-3-phosphoglycerate = (2R)-2-O-(alpha-D-glucopyranosyl)-3-phospho-glycerate + a ribonucleoside 5'-diphosphate + H(+)</text>
        <dbReference type="Rhea" id="RHEA:47244"/>
        <dbReference type="ChEBI" id="CHEBI:15378"/>
        <dbReference type="ChEBI" id="CHEBI:57930"/>
        <dbReference type="ChEBI" id="CHEBI:58272"/>
        <dbReference type="ChEBI" id="CHEBI:62600"/>
        <dbReference type="ChEBI" id="CHEBI:76533"/>
        <dbReference type="EC" id="2.4.1.266"/>
    </reaction>
    <physiologicalReaction direction="left-to-right" evidence="9">
        <dbReference type="Rhea" id="RHEA:47245"/>
    </physiologicalReaction>
</comment>
<dbReference type="InterPro" id="IPR001173">
    <property type="entry name" value="Glyco_trans_2-like"/>
</dbReference>
<evidence type="ECO:0000256" key="6">
    <source>
        <dbReference type="ARBA" id="ARBA00039022"/>
    </source>
</evidence>
<evidence type="ECO:0000256" key="1">
    <source>
        <dbReference type="ARBA" id="ARBA00001946"/>
    </source>
</evidence>
<dbReference type="RefSeq" id="WP_072910733.1">
    <property type="nucleotide sequence ID" value="NZ_FRAR01000006.1"/>
</dbReference>
<dbReference type="Proteomes" id="UP000183997">
    <property type="component" value="Unassembled WGS sequence"/>
</dbReference>
<dbReference type="EMBL" id="FRAR01000006">
    <property type="protein sequence ID" value="SHK06243.1"/>
    <property type="molecule type" value="Genomic_DNA"/>
</dbReference>
<dbReference type="CDD" id="cd04179">
    <property type="entry name" value="DPM_DPG-synthase_like"/>
    <property type="match status" value="1"/>
</dbReference>